<reference evidence="2 3" key="1">
    <citation type="submission" date="2017-01" db="EMBL/GenBank/DDBJ databases">
        <authorList>
            <consortium name="Urmite Genomes"/>
        </authorList>
    </citation>
    <scope>NUCLEOTIDE SEQUENCE [LARGE SCALE GENOMIC DNA]</scope>
    <source>
        <strain evidence="2 3">AB308</strain>
    </source>
</reference>
<keyword evidence="1" id="KW-0472">Membrane</keyword>
<dbReference type="EMBL" id="FTRV01000009">
    <property type="protein sequence ID" value="SPM27176.1"/>
    <property type="molecule type" value="Genomic_DNA"/>
</dbReference>
<feature type="non-terminal residue" evidence="2">
    <location>
        <position position="1"/>
    </location>
</feature>
<protein>
    <recommendedName>
        <fullName evidence="4">Transmembrane protein</fullName>
    </recommendedName>
</protein>
<feature type="transmembrane region" description="Helical" evidence="1">
    <location>
        <begin position="73"/>
        <end position="97"/>
    </location>
</feature>
<accession>A0A2U3N6N5</accession>
<keyword evidence="1" id="KW-0812">Transmembrane</keyword>
<evidence type="ECO:0000256" key="1">
    <source>
        <dbReference type="SAM" id="Phobius"/>
    </source>
</evidence>
<feature type="transmembrane region" description="Helical" evidence="1">
    <location>
        <begin position="152"/>
        <end position="173"/>
    </location>
</feature>
<dbReference type="Proteomes" id="UP000241595">
    <property type="component" value="Unassembled WGS sequence"/>
</dbReference>
<name>A0A2U3N6N5_9MYCO</name>
<keyword evidence="3" id="KW-1185">Reference proteome</keyword>
<sequence>LSAATPDPNYISPAGTVFQAMVRDLLAAEYDRRTKMEGRGSMLVTASASLLTVVFGLTVVVTGKDYVFDNCYAVVAVFAALLSFIVSAVLGIVVHAYGFPYKTVDRVTLERLTDERGPFWTMSADSAVNHDVKQQVTTICSLRNANEIMFKLVMASLIFLVLAISLLSAAVGLELIGRIPAPEIPDWWSANVL</sequence>
<evidence type="ECO:0000313" key="2">
    <source>
        <dbReference type="EMBL" id="SPM27176.1"/>
    </source>
</evidence>
<keyword evidence="1" id="KW-1133">Transmembrane helix</keyword>
<dbReference type="AlphaFoldDB" id="A0A2U3N6N5"/>
<dbReference type="STRING" id="1841859.GCA_900157385_00647"/>
<gene>
    <name evidence="2" type="ORF">MTAB308_651</name>
</gene>
<organism evidence="2 3">
    <name type="scientific">Mycobacterium terramassiliense</name>
    <dbReference type="NCBI Taxonomy" id="1841859"/>
    <lineage>
        <taxon>Bacteria</taxon>
        <taxon>Bacillati</taxon>
        <taxon>Actinomycetota</taxon>
        <taxon>Actinomycetes</taxon>
        <taxon>Mycobacteriales</taxon>
        <taxon>Mycobacteriaceae</taxon>
        <taxon>Mycobacterium</taxon>
    </lineage>
</organism>
<evidence type="ECO:0008006" key="4">
    <source>
        <dbReference type="Google" id="ProtNLM"/>
    </source>
</evidence>
<proteinExistence type="predicted"/>
<evidence type="ECO:0000313" key="3">
    <source>
        <dbReference type="Proteomes" id="UP000241595"/>
    </source>
</evidence>
<feature type="transmembrane region" description="Helical" evidence="1">
    <location>
        <begin position="42"/>
        <end position="61"/>
    </location>
</feature>